<keyword evidence="2" id="KW-1185">Reference proteome</keyword>
<accession>F0J771</accession>
<proteinExistence type="predicted"/>
<keyword evidence="1" id="KW-0614">Plasmid</keyword>
<dbReference type="GO" id="GO:0016020">
    <property type="term" value="C:membrane"/>
    <property type="evidence" value="ECO:0007669"/>
    <property type="project" value="GOC"/>
</dbReference>
<name>F0J771_ACIMA</name>
<dbReference type="CDD" id="cd03511">
    <property type="entry name" value="Rhizopine-oxygenase-like"/>
    <property type="match status" value="1"/>
</dbReference>
<dbReference type="KEGG" id="amv:ACMV_P1_01420"/>
<dbReference type="PANTHER" id="PTHR12879">
    <property type="entry name" value="SPHINGOLIPID DELTA 4 DESATURASE/C-4 HYDROXYLASE PROTEIN DES2"/>
    <property type="match status" value="1"/>
</dbReference>
<dbReference type="HOGENOM" id="CLU_052920_1_1_5"/>
<dbReference type="InterPro" id="IPR005804">
    <property type="entry name" value="FA_desaturase_dom"/>
</dbReference>
<evidence type="ECO:0000313" key="1">
    <source>
        <dbReference type="EMBL" id="BAJ82938.1"/>
    </source>
</evidence>
<dbReference type="AlphaFoldDB" id="F0J771"/>
<dbReference type="Pfam" id="PF00487">
    <property type="entry name" value="FA_desaturase"/>
    <property type="match status" value="1"/>
</dbReference>
<geneLocation type="plasmid" evidence="1 2">
    <name>pACMV1</name>
</geneLocation>
<dbReference type="GO" id="GO:0042284">
    <property type="term" value="F:sphingolipid delta-4 desaturase activity"/>
    <property type="evidence" value="ECO:0007669"/>
    <property type="project" value="TreeGrafter"/>
</dbReference>
<dbReference type="GO" id="GO:0046513">
    <property type="term" value="P:ceramide biosynthetic process"/>
    <property type="evidence" value="ECO:0007669"/>
    <property type="project" value="TreeGrafter"/>
</dbReference>
<dbReference type="EMBL" id="AP012036">
    <property type="protein sequence ID" value="BAJ82938.1"/>
    <property type="molecule type" value="Genomic_DNA"/>
</dbReference>
<dbReference type="OrthoDB" id="9792534at2"/>
<sequence>MEAIVMERRDYSLVGAEAHRAEERGLTSGNWYAHPIPRKQMKELMRRKDGPAIRDTVIWLGVMLVCAILGVHFWGSWLAVPFFAVYGVLYGSASDSRWHECGHGTAFKTAWMNNAVYQLACFMIMREPTVWRWSHTRHHTDTIIVGRDPEISFKRPPDFVGVLLNVFALKSSFFALQKLAIHASGRLAPEEETFIPKMEQKKVFLVARIYIAILLTVAALSFGLHSWIPAMLVGLPTLYGGALSIVYGATQHAGLCEDVLDHRLNSRTVYMNPINRFVYWNMNYHVEHHMFPMVPYHALPTLHELIKAECPQPYPSILAAYREIIPALLKQRRDPNYHIVRELPRATQLASVDATAQPAEKTITENMKCPNG</sequence>
<dbReference type="RefSeq" id="WP_013634971.1">
    <property type="nucleotide sequence ID" value="NC_015178.1"/>
</dbReference>
<organism evidence="1 2">
    <name type="scientific">Acidiphilium multivorum (strain DSM 11245 / JCM 8867 / NBRC 100883 / AIU 301)</name>
    <dbReference type="NCBI Taxonomy" id="926570"/>
    <lineage>
        <taxon>Bacteria</taxon>
        <taxon>Pseudomonadati</taxon>
        <taxon>Pseudomonadota</taxon>
        <taxon>Alphaproteobacteria</taxon>
        <taxon>Acetobacterales</taxon>
        <taxon>Acidocellaceae</taxon>
        <taxon>Acidiphilium</taxon>
    </lineage>
</organism>
<dbReference type="PANTHER" id="PTHR12879:SF8">
    <property type="entry name" value="SPHINGOLIPID DELTA(4)-DESATURASE DES1"/>
    <property type="match status" value="1"/>
</dbReference>
<evidence type="ECO:0000313" key="2">
    <source>
        <dbReference type="Proteomes" id="UP000007100"/>
    </source>
</evidence>
<reference evidence="1 2" key="1">
    <citation type="submission" date="2010-12" db="EMBL/GenBank/DDBJ databases">
        <title>Whole genome sequence of Acidiphilium multivorum AIU301.</title>
        <authorList>
            <person name="Narita-Yamada S."/>
            <person name="Nakamura S."/>
            <person name="Ito N."/>
            <person name="Takarada H."/>
            <person name="Katano Y."/>
            <person name="Nakazawa H."/>
            <person name="Hosoyama A."/>
            <person name="Yamada R."/>
            <person name="Fujita N."/>
        </authorList>
    </citation>
    <scope>NUCLEOTIDE SEQUENCE [LARGE SCALE GENOMIC DNA]</scope>
    <source>
        <strain evidence="2">DSM 11245 / JCM 8867 / AIU301</strain>
        <plasmid evidence="1 2">pACMV1</plasmid>
    </source>
</reference>
<gene>
    <name evidence="1" type="ordered locus">ACMV_P1_01420</name>
</gene>
<dbReference type="InterPro" id="IPR039393">
    <property type="entry name" value="Rhizopine-oxygenase-like"/>
</dbReference>
<protein>
    <submittedName>
        <fullName evidence="1">Putative oxidoreductase</fullName>
    </submittedName>
</protein>
<dbReference type="Proteomes" id="UP000007100">
    <property type="component" value="Plasmid pACMV1"/>
</dbReference>